<evidence type="ECO:0000259" key="9">
    <source>
        <dbReference type="Pfam" id="PF05922"/>
    </source>
</evidence>
<reference evidence="11" key="1">
    <citation type="journal article" date="2019" name="Int. J. Syst. Evol. Microbiol.">
        <title>The Global Catalogue of Microorganisms (GCM) 10K type strain sequencing project: providing services to taxonomists for standard genome sequencing and annotation.</title>
        <authorList>
            <consortium name="The Broad Institute Genomics Platform"/>
            <consortium name="The Broad Institute Genome Sequencing Center for Infectious Disease"/>
            <person name="Wu L."/>
            <person name="Ma J."/>
        </authorList>
    </citation>
    <scope>NUCLEOTIDE SEQUENCE [LARGE SCALE GENOMIC DNA]</scope>
    <source>
        <strain evidence="11">CGMCC 1.15905</strain>
    </source>
</reference>
<feature type="active site" description="Charge relay system" evidence="5">
    <location>
        <position position="189"/>
    </location>
</feature>
<dbReference type="Gene3D" id="3.30.70.80">
    <property type="entry name" value="Peptidase S8 propeptide/proteinase inhibitor I9"/>
    <property type="match status" value="1"/>
</dbReference>
<keyword evidence="4 5" id="KW-0720">Serine protease</keyword>
<dbReference type="InterPro" id="IPR045051">
    <property type="entry name" value="SBT"/>
</dbReference>
<dbReference type="InterPro" id="IPR037045">
    <property type="entry name" value="S8pro/Inhibitor_I9_sf"/>
</dbReference>
<evidence type="ECO:0000256" key="2">
    <source>
        <dbReference type="ARBA" id="ARBA00022670"/>
    </source>
</evidence>
<feature type="region of interest" description="Disordered" evidence="7">
    <location>
        <begin position="55"/>
        <end position="74"/>
    </location>
</feature>
<organism evidence="10 11">
    <name type="scientific">Arenimonas soli</name>
    <dbReference type="NCBI Taxonomy" id="2269504"/>
    <lineage>
        <taxon>Bacteria</taxon>
        <taxon>Pseudomonadati</taxon>
        <taxon>Pseudomonadota</taxon>
        <taxon>Gammaproteobacteria</taxon>
        <taxon>Lysobacterales</taxon>
        <taxon>Lysobacteraceae</taxon>
        <taxon>Arenimonas</taxon>
    </lineage>
</organism>
<feature type="active site" description="Charge relay system" evidence="5">
    <location>
        <position position="427"/>
    </location>
</feature>
<dbReference type="Pfam" id="PF05922">
    <property type="entry name" value="Inhibitor_I9"/>
    <property type="match status" value="1"/>
</dbReference>
<dbReference type="InterPro" id="IPR000209">
    <property type="entry name" value="Peptidase_S8/S53_dom"/>
</dbReference>
<dbReference type="Gene3D" id="2.60.120.380">
    <property type="match status" value="2"/>
</dbReference>
<dbReference type="InterPro" id="IPR023827">
    <property type="entry name" value="Peptidase_S8_Asp-AS"/>
</dbReference>
<evidence type="ECO:0008006" key="12">
    <source>
        <dbReference type="Google" id="ProtNLM"/>
    </source>
</evidence>
<evidence type="ECO:0000313" key="10">
    <source>
        <dbReference type="EMBL" id="GGA76791.1"/>
    </source>
</evidence>
<dbReference type="Proteomes" id="UP000623419">
    <property type="component" value="Unassembled WGS sequence"/>
</dbReference>
<gene>
    <name evidence="10" type="ORF">GCM10011521_13830</name>
</gene>
<dbReference type="Pfam" id="PF00082">
    <property type="entry name" value="Peptidase_S8"/>
    <property type="match status" value="1"/>
</dbReference>
<evidence type="ECO:0000256" key="1">
    <source>
        <dbReference type="ARBA" id="ARBA00011073"/>
    </source>
</evidence>
<evidence type="ECO:0000313" key="11">
    <source>
        <dbReference type="Proteomes" id="UP000623419"/>
    </source>
</evidence>
<evidence type="ECO:0000259" key="8">
    <source>
        <dbReference type="Pfam" id="PF00082"/>
    </source>
</evidence>
<protein>
    <recommendedName>
        <fullName evidence="12">Peptidase S8/S53 domain-containing protein</fullName>
    </recommendedName>
</protein>
<keyword evidence="3 5" id="KW-0378">Hydrolase</keyword>
<dbReference type="InterPro" id="IPR010259">
    <property type="entry name" value="S8pro/Inhibitor_I9"/>
</dbReference>
<dbReference type="InterPro" id="IPR015500">
    <property type="entry name" value="Peptidase_S8_subtilisin-rel"/>
</dbReference>
<dbReference type="PANTHER" id="PTHR10795">
    <property type="entry name" value="PROPROTEIN CONVERTASE SUBTILISIN/KEXIN"/>
    <property type="match status" value="1"/>
</dbReference>
<comment type="caution">
    <text evidence="10">The sequence shown here is derived from an EMBL/GenBank/DDBJ whole genome shotgun (WGS) entry which is preliminary data.</text>
</comment>
<accession>A0ABQ1HHL0</accession>
<dbReference type="RefSeq" id="WP_188662510.1">
    <property type="nucleotide sequence ID" value="NZ_BMKC01000001.1"/>
</dbReference>
<evidence type="ECO:0000256" key="7">
    <source>
        <dbReference type="SAM" id="MobiDB-lite"/>
    </source>
</evidence>
<comment type="similarity">
    <text evidence="1 5 6">Belongs to the peptidase S8 family.</text>
</comment>
<dbReference type="PROSITE" id="PS51892">
    <property type="entry name" value="SUBTILASE"/>
    <property type="match status" value="1"/>
</dbReference>
<feature type="active site" description="Charge relay system" evidence="5">
    <location>
        <position position="248"/>
    </location>
</feature>
<dbReference type="InterPro" id="IPR023828">
    <property type="entry name" value="Peptidase_S8_Ser-AS"/>
</dbReference>
<dbReference type="EMBL" id="BMKC01000001">
    <property type="protein sequence ID" value="GGA76791.1"/>
    <property type="molecule type" value="Genomic_DNA"/>
</dbReference>
<dbReference type="InterPro" id="IPR036852">
    <property type="entry name" value="Peptidase_S8/S53_dom_sf"/>
</dbReference>
<evidence type="ECO:0000256" key="3">
    <source>
        <dbReference type="ARBA" id="ARBA00022801"/>
    </source>
</evidence>
<dbReference type="Gene3D" id="3.40.50.200">
    <property type="entry name" value="Peptidase S8/S53 domain"/>
    <property type="match status" value="1"/>
</dbReference>
<dbReference type="PROSITE" id="PS00138">
    <property type="entry name" value="SUBTILASE_SER"/>
    <property type="match status" value="1"/>
</dbReference>
<keyword evidence="2 5" id="KW-0645">Protease</keyword>
<dbReference type="SUPFAM" id="SSF52743">
    <property type="entry name" value="Subtilisin-like"/>
    <property type="match status" value="1"/>
</dbReference>
<feature type="domain" description="Peptidase S8/S53" evidence="8">
    <location>
        <begin position="180"/>
        <end position="481"/>
    </location>
</feature>
<dbReference type="PRINTS" id="PR00723">
    <property type="entry name" value="SUBTILISIN"/>
</dbReference>
<feature type="domain" description="Inhibitor I9" evidence="9">
    <location>
        <begin position="111"/>
        <end position="153"/>
    </location>
</feature>
<name>A0ABQ1HHL0_9GAMM</name>
<dbReference type="PROSITE" id="PS00136">
    <property type="entry name" value="SUBTILASE_ASP"/>
    <property type="match status" value="1"/>
</dbReference>
<evidence type="ECO:0000256" key="5">
    <source>
        <dbReference type="PROSITE-ProRule" id="PRU01240"/>
    </source>
</evidence>
<sequence>MRASPLMLAIALGLGLPLATQDAGARSTAPAKAQAGVQDTWIVVFEEAPAASFRGFKPGDNQRPKLAATSPAATGATKYDSRSAAARDYVDYLGDLRDLRLSDFSARLGRQLAPVYTYSHATNGVALKLTDAEAHMLRGQPGVASVTRDYIIPLNTSNGPEWINADEIWSGAVTGTARRGEGVVVGVIDSGINRNHVAFSGAGHTNPLGGFRGYCVSNPSACNNKLIGLYDFTVSNDGNADPVDTGGHGTHVAATAVGNPFGAADFTGVAPRANLIVYRACEDGCPTSATIRAIDQAVADGVDVINYSLGSDPLDPYYFFEVPYYHAAEAFLAVREAGIIGAVAAGNDGPEAGTVGSPSASPWTFGVAAATHDRNGADNADLLASFSGRGPVVPLSVVKPDITAPGVSIISAGHTGTTSIAQMSGTSMATPHVAGAAALVKSTNLALNADQVMSALHLTARPSVRRAKPLPPATPHEQGSGMVDVAKAARAGLYLEVPAGAFRAARSNVFTGGAENLNLPTMAHAACFQTCTLTRSFKAMPGAAGTTYSVQASLASGATITPSVTSFSASTGGTSVDFTITAQDASLVDQWLYGEVVLVNTSGNGRPDLRLPLAVYFTPLSDESGVPAEIRIETDHERGFVDVDMHSLLALPDARFVATELGEASVQVRDIPVDPTRDEAFDDVSQNYSETFQVPAGSGESFRIRVSTEAADPDIDLFVGRDANANGLPDESEVLCSSTTSTSNELCSFDVNGVGNPQTFWFMVQNWDGPGQDVSISRAVVPTSPGSGEQLVATGPGNTDVNQPFTVRVGYDDPGMGQGQERVGLIAIQNEPGATILEVPVRIKRTGNTPSPFALSSGQAREVLLAAGAAHETLVFDVPANATSVSFQTQGSGSVSLYAAHVQNPTGPVIAPAPARGAAGVLSATGAGANQTITVTGATLQPGRWYVTPVNTGGSATSVDVSATINTSTGTLKVKGGSYYAPSRGGHGIFMYPAGAEQAVLWYTYFQDGTPTWYYMQAPQPGANGSWTTPIYRASWNGSANHLVEVGEAVMTATTDSQFSFAYNLDGFTGVESMDAFLTGCPAISGQPVDASGNWFDPARAGSGYSVQLATNYEFFAAFIYDDIGVPRFLAAERGGAFNAGAGAIQLDQLQGFAPLGAHSAPVRSPVGTLSRQFTGNALTGINVAATFGNGVSGGWNVNDAVVTLGDTQGCAP</sequence>
<evidence type="ECO:0000256" key="6">
    <source>
        <dbReference type="RuleBase" id="RU003355"/>
    </source>
</evidence>
<evidence type="ECO:0000256" key="4">
    <source>
        <dbReference type="ARBA" id="ARBA00022825"/>
    </source>
</evidence>
<proteinExistence type="inferred from homology"/>
<keyword evidence="11" id="KW-1185">Reference proteome</keyword>